<keyword evidence="4 7" id="KW-0963">Cytoplasm</keyword>
<dbReference type="InterPro" id="IPR037282">
    <property type="entry name" value="CapZ_alpha/beta"/>
</dbReference>
<proteinExistence type="inferred from homology"/>
<dbReference type="SUPFAM" id="SSF90096">
    <property type="entry name" value="Subunits of heterodimeric actin filament capping protein Capz"/>
    <property type="match status" value="1"/>
</dbReference>
<organism evidence="8 9">
    <name type="scientific">Rubroshorea leprosula</name>
    <dbReference type="NCBI Taxonomy" id="152421"/>
    <lineage>
        <taxon>Eukaryota</taxon>
        <taxon>Viridiplantae</taxon>
        <taxon>Streptophyta</taxon>
        <taxon>Embryophyta</taxon>
        <taxon>Tracheophyta</taxon>
        <taxon>Spermatophyta</taxon>
        <taxon>Magnoliopsida</taxon>
        <taxon>eudicotyledons</taxon>
        <taxon>Gunneridae</taxon>
        <taxon>Pentapetalae</taxon>
        <taxon>rosids</taxon>
        <taxon>malvids</taxon>
        <taxon>Malvales</taxon>
        <taxon>Dipterocarpaceae</taxon>
        <taxon>Rubroshorea</taxon>
    </lineage>
</organism>
<evidence type="ECO:0000313" key="8">
    <source>
        <dbReference type="EMBL" id="GKU90786.1"/>
    </source>
</evidence>
<keyword evidence="9" id="KW-1185">Reference proteome</keyword>
<accession>A0AAV5HZF2</accession>
<evidence type="ECO:0000256" key="7">
    <source>
        <dbReference type="RuleBase" id="RU365078"/>
    </source>
</evidence>
<dbReference type="AlphaFoldDB" id="A0AAV5HZF2"/>
<dbReference type="Pfam" id="PF01115">
    <property type="entry name" value="F_actin_cap_B"/>
    <property type="match status" value="1"/>
</dbReference>
<sequence>MLSLTSDDESAGSFRLSGSIRLQMNLNLPAADGHLCNMGKMIEEMEGKLRYSLDQVLWEDKRNGLHFKIAFRSGTNEAT</sequence>
<dbReference type="GO" id="GO:0051016">
    <property type="term" value="P:barbed-end actin filament capping"/>
    <property type="evidence" value="ECO:0007669"/>
    <property type="project" value="UniProtKB-UniRule"/>
</dbReference>
<evidence type="ECO:0000313" key="9">
    <source>
        <dbReference type="Proteomes" id="UP001054252"/>
    </source>
</evidence>
<dbReference type="GO" id="GO:0008290">
    <property type="term" value="C:F-actin capping protein complex"/>
    <property type="evidence" value="ECO:0007669"/>
    <property type="project" value="UniProtKB-UniRule"/>
</dbReference>
<dbReference type="PANTHER" id="PTHR10619">
    <property type="entry name" value="F-ACTIN-CAPPING PROTEIN SUBUNIT BETA"/>
    <property type="match status" value="1"/>
</dbReference>
<keyword evidence="5 7" id="KW-0009">Actin-binding</keyword>
<keyword evidence="6 7" id="KW-0206">Cytoskeleton</keyword>
<comment type="similarity">
    <text evidence="2 7">Belongs to the F-actin-capping protein beta subunit family.</text>
</comment>
<dbReference type="InterPro" id="IPR042276">
    <property type="entry name" value="CapZ_alpha/beta_2"/>
</dbReference>
<comment type="function">
    <text evidence="7">F-actin-capping proteins bind in a Ca(2+)-independent manner to the fast growing ends of actin filaments (barbed end) thereby blocking the exchange of subunits at these ends. Unlike other capping proteins (such as gelsolin and severin), these proteins do not sever actin filaments.</text>
</comment>
<dbReference type="Proteomes" id="UP001054252">
    <property type="component" value="Unassembled WGS sequence"/>
</dbReference>
<keyword evidence="3 7" id="KW-0117">Actin capping</keyword>
<reference evidence="8 9" key="1">
    <citation type="journal article" date="2021" name="Commun. Biol.">
        <title>The genome of Shorea leprosula (Dipterocarpaceae) highlights the ecological relevance of drought in aseasonal tropical rainforests.</title>
        <authorList>
            <person name="Ng K.K.S."/>
            <person name="Kobayashi M.J."/>
            <person name="Fawcett J.A."/>
            <person name="Hatakeyama M."/>
            <person name="Paape T."/>
            <person name="Ng C.H."/>
            <person name="Ang C.C."/>
            <person name="Tnah L.H."/>
            <person name="Lee C.T."/>
            <person name="Nishiyama T."/>
            <person name="Sese J."/>
            <person name="O'Brien M.J."/>
            <person name="Copetti D."/>
            <person name="Mohd Noor M.I."/>
            <person name="Ong R.C."/>
            <person name="Putra M."/>
            <person name="Sireger I.Z."/>
            <person name="Indrioko S."/>
            <person name="Kosugi Y."/>
            <person name="Izuno A."/>
            <person name="Isagi Y."/>
            <person name="Lee S.L."/>
            <person name="Shimizu K.K."/>
        </authorList>
    </citation>
    <scope>NUCLEOTIDE SEQUENCE [LARGE SCALE GENOMIC DNA]</scope>
    <source>
        <strain evidence="8">214</strain>
    </source>
</reference>
<evidence type="ECO:0000256" key="2">
    <source>
        <dbReference type="ARBA" id="ARBA00006039"/>
    </source>
</evidence>
<evidence type="ECO:0000256" key="4">
    <source>
        <dbReference type="ARBA" id="ARBA00022490"/>
    </source>
</evidence>
<dbReference type="GO" id="GO:0000902">
    <property type="term" value="P:cell morphogenesis"/>
    <property type="evidence" value="ECO:0007669"/>
    <property type="project" value="TreeGrafter"/>
</dbReference>
<name>A0AAV5HZF2_9ROSI</name>
<evidence type="ECO:0000256" key="6">
    <source>
        <dbReference type="ARBA" id="ARBA00023212"/>
    </source>
</evidence>
<protein>
    <recommendedName>
        <fullName evidence="7">F-actin-capping protein subunit beta</fullName>
    </recommendedName>
</protein>
<dbReference type="PANTHER" id="PTHR10619:SF0">
    <property type="entry name" value="F-ACTIN-CAPPING PROTEIN SUBUNIT BETA ISOFORMS 1 AND 2"/>
    <property type="match status" value="1"/>
</dbReference>
<gene>
    <name evidence="8" type="ORF">SLEP1_g4739</name>
</gene>
<dbReference type="Gene3D" id="3.90.1150.210">
    <property type="entry name" value="F-actin capping protein, beta subunit"/>
    <property type="match status" value="1"/>
</dbReference>
<dbReference type="GO" id="GO:0051015">
    <property type="term" value="F:actin filament binding"/>
    <property type="evidence" value="ECO:0007669"/>
    <property type="project" value="TreeGrafter"/>
</dbReference>
<comment type="caution">
    <text evidence="8">The sequence shown here is derived from an EMBL/GenBank/DDBJ whole genome shotgun (WGS) entry which is preliminary data.</text>
</comment>
<dbReference type="EMBL" id="BPVZ01000004">
    <property type="protein sequence ID" value="GKU90786.1"/>
    <property type="molecule type" value="Genomic_DNA"/>
</dbReference>
<evidence type="ECO:0000256" key="1">
    <source>
        <dbReference type="ARBA" id="ARBA00004245"/>
    </source>
</evidence>
<evidence type="ECO:0000256" key="5">
    <source>
        <dbReference type="ARBA" id="ARBA00023203"/>
    </source>
</evidence>
<comment type="subunit">
    <text evidence="7">Heterodimer of an alpha and a beta subunit.</text>
</comment>
<dbReference type="InterPro" id="IPR001698">
    <property type="entry name" value="CAPZB"/>
</dbReference>
<evidence type="ECO:0000256" key="3">
    <source>
        <dbReference type="ARBA" id="ARBA00022467"/>
    </source>
</evidence>
<comment type="subcellular location">
    <subcellularLocation>
        <location evidence="1 7">Cytoplasm</location>
        <location evidence="1 7">Cytoskeleton</location>
    </subcellularLocation>
</comment>